<evidence type="ECO:0000313" key="2">
    <source>
        <dbReference type="Proteomes" id="UP001608902"/>
    </source>
</evidence>
<sequence>MMDSDPICGFAFIYRRRRYRMTYASPCSETYARGGNPSIHSVLLVDHRSYRSEFMVSIEVSISTSELRIRDSDASLLVVFSSFDDADEEFTFLLEKIIQNATTNEKIWWFRNHRPSKISSSFRAPLCYLKHINLHYGKRKLLDIVCDLCAEIHTIPNSFETLIVEFDDYKFSHESDFATMLALLKDASHFLKKRRSCALNNFPVTVVASFNETHQLISTLYADHSICIPANDCVSAFTAD</sequence>
<gene>
    <name evidence="1" type="ORF">AB6A40_004053</name>
</gene>
<name>A0ABD6EJ21_9BILA</name>
<dbReference type="AlphaFoldDB" id="A0ABD6EJ21"/>
<comment type="caution">
    <text evidence="1">The sequence shown here is derived from an EMBL/GenBank/DDBJ whole genome shotgun (WGS) entry which is preliminary data.</text>
</comment>
<organism evidence="1 2">
    <name type="scientific">Gnathostoma spinigerum</name>
    <dbReference type="NCBI Taxonomy" id="75299"/>
    <lineage>
        <taxon>Eukaryota</taxon>
        <taxon>Metazoa</taxon>
        <taxon>Ecdysozoa</taxon>
        <taxon>Nematoda</taxon>
        <taxon>Chromadorea</taxon>
        <taxon>Rhabditida</taxon>
        <taxon>Spirurina</taxon>
        <taxon>Gnathostomatomorpha</taxon>
        <taxon>Gnathostomatoidea</taxon>
        <taxon>Gnathostomatidae</taxon>
        <taxon>Gnathostoma</taxon>
    </lineage>
</organism>
<keyword evidence="2" id="KW-1185">Reference proteome</keyword>
<dbReference type="Proteomes" id="UP001608902">
    <property type="component" value="Unassembled WGS sequence"/>
</dbReference>
<protein>
    <submittedName>
        <fullName evidence="1">Uncharacterized protein</fullName>
    </submittedName>
</protein>
<evidence type="ECO:0000313" key="1">
    <source>
        <dbReference type="EMBL" id="MFH4977344.1"/>
    </source>
</evidence>
<reference evidence="1 2" key="1">
    <citation type="submission" date="2024-08" db="EMBL/GenBank/DDBJ databases">
        <title>Gnathostoma spinigerum genome.</title>
        <authorList>
            <person name="Gonzalez-Bertolin B."/>
            <person name="Monzon S."/>
            <person name="Zaballos A."/>
            <person name="Jimenez P."/>
            <person name="Dekumyoy P."/>
            <person name="Varona S."/>
            <person name="Cuesta I."/>
            <person name="Sumanam S."/>
            <person name="Adisakwattana P."/>
            <person name="Gasser R.B."/>
            <person name="Hernandez-Gonzalez A."/>
            <person name="Young N.D."/>
            <person name="Perteguer M.J."/>
        </authorList>
    </citation>
    <scope>NUCLEOTIDE SEQUENCE [LARGE SCALE GENOMIC DNA]</scope>
    <source>
        <strain evidence="1">AL3</strain>
        <tissue evidence="1">Liver</tissue>
    </source>
</reference>
<accession>A0ABD6EJ21</accession>
<proteinExistence type="predicted"/>
<dbReference type="EMBL" id="JBGFUD010002227">
    <property type="protein sequence ID" value="MFH4977344.1"/>
    <property type="molecule type" value="Genomic_DNA"/>
</dbReference>